<keyword evidence="2 5" id="KW-0255">Endonuclease</keyword>
<dbReference type="InterPro" id="IPR011335">
    <property type="entry name" value="Restrct_endonuc-II-like"/>
</dbReference>
<evidence type="ECO:0000313" key="6">
    <source>
        <dbReference type="Proteomes" id="UP001387110"/>
    </source>
</evidence>
<comment type="caution">
    <text evidence="5">The sequence shown here is derived from an EMBL/GenBank/DDBJ whole genome shotgun (WGS) entry which is preliminary data.</text>
</comment>
<protein>
    <submittedName>
        <fullName evidence="5">MutH/Sau3AI family endonuclease</fullName>
    </submittedName>
</protein>
<reference evidence="5 6" key="1">
    <citation type="submission" date="2023-12" db="EMBL/GenBank/DDBJ databases">
        <authorList>
            <person name="Easwaran N."/>
            <person name="Lazarus H.P.S."/>
        </authorList>
    </citation>
    <scope>NUCLEOTIDE SEQUENCE [LARGE SCALE GENOMIC DNA]</scope>
    <source>
        <strain evidence="5 6">VIT-2023</strain>
    </source>
</reference>
<dbReference type="SUPFAM" id="SSF52980">
    <property type="entry name" value="Restriction endonuclease-like"/>
    <property type="match status" value="2"/>
</dbReference>
<dbReference type="Proteomes" id="UP001387110">
    <property type="component" value="Unassembled WGS sequence"/>
</dbReference>
<evidence type="ECO:0000256" key="3">
    <source>
        <dbReference type="ARBA" id="ARBA00022801"/>
    </source>
</evidence>
<feature type="domain" description="DNA mismatch repair MutH/Type II restriction enzyme Sau3AI" evidence="4">
    <location>
        <begin position="56"/>
        <end position="166"/>
    </location>
</feature>
<dbReference type="EMBL" id="JBAWKY010000006">
    <property type="protein sequence ID" value="MEI4463767.1"/>
    <property type="molecule type" value="Genomic_DNA"/>
</dbReference>
<dbReference type="Gene3D" id="3.40.600.10">
    <property type="entry name" value="DNA mismatch repair MutH/Restriction endonuclease, type II"/>
    <property type="match status" value="2"/>
</dbReference>
<keyword evidence="3" id="KW-0378">Hydrolase</keyword>
<dbReference type="InterPro" id="IPR037057">
    <property type="entry name" value="DNA_rep_MutH/T2_RE_sf"/>
</dbReference>
<dbReference type="CDD" id="cd22355">
    <property type="entry name" value="Sau3AI_C"/>
    <property type="match status" value="1"/>
</dbReference>
<organism evidence="5 6">
    <name type="scientific">Exiguobacterium indicum</name>
    <dbReference type="NCBI Taxonomy" id="296995"/>
    <lineage>
        <taxon>Bacteria</taxon>
        <taxon>Bacillati</taxon>
        <taxon>Bacillota</taxon>
        <taxon>Bacilli</taxon>
        <taxon>Bacillales</taxon>
        <taxon>Bacillales Family XII. Incertae Sedis</taxon>
        <taxon>Exiguobacterium</taxon>
    </lineage>
</organism>
<keyword evidence="6" id="KW-1185">Reference proteome</keyword>
<gene>
    <name evidence="5" type="ORF">SZL87_15185</name>
</gene>
<dbReference type="RefSeq" id="WP_336449629.1">
    <property type="nucleotide sequence ID" value="NZ_JBAWKY010000006.1"/>
</dbReference>
<dbReference type="SMART" id="SM00927">
    <property type="entry name" value="MutH"/>
    <property type="match status" value="1"/>
</dbReference>
<keyword evidence="1" id="KW-0540">Nuclease</keyword>
<sequence length="483" mass="55745">MSRIEFERDSLEERLRDAIGKTLGEIDTKDVFRRTETAKKITGIAGDVVEQSLLGFPSNPSRDPDIIVDGVEVELKTTGLRRPRRRTDVRYEAKEPLTITAVSPATITDETFRTSHFWRKVEHLLLVYYEYTSPTTVPASAYRDFPLVGHDFHHFTDEEVETLRADWELVRDHIQRLKDTHDVPEEYYPTLSSALRKRLMFLDTSPKWPHKPRFRIKRAVLTNIVNKSMGRQYESIPRRITTMAVFDDELRRLTRTYVGRTVRELMADLGLEGGGGAKSLSESIVVRMFGARGRRVGNVDLFSKLNLVVKSTRLTADGANVEDTKLFPIDLVQTGEETCFEESAIHAEMNEIHFLFAIFETQVGADRLDDVFVGFKHLMLSDDLFEVELRRTWQEVHDLMAEGRLRVTTELDEHGMVRYTKRTNVPRTRTNLPKSRQYTFFLRGSGRDAKDKVLSIDGLSLYRQDLWIKGTVLSRLLNDEPYV</sequence>
<evidence type="ECO:0000259" key="4">
    <source>
        <dbReference type="SMART" id="SM00927"/>
    </source>
</evidence>
<dbReference type="InterPro" id="IPR011337">
    <property type="entry name" value="DNA_rep_MutH/RE_typeII_Sau3AI"/>
</dbReference>
<evidence type="ECO:0000256" key="1">
    <source>
        <dbReference type="ARBA" id="ARBA00022722"/>
    </source>
</evidence>
<evidence type="ECO:0000313" key="5">
    <source>
        <dbReference type="EMBL" id="MEI4463767.1"/>
    </source>
</evidence>
<proteinExistence type="predicted"/>
<name>A0ABU8ENY4_9BACL</name>
<evidence type="ECO:0000256" key="2">
    <source>
        <dbReference type="ARBA" id="ARBA00022759"/>
    </source>
</evidence>
<dbReference type="GO" id="GO:0004519">
    <property type="term" value="F:endonuclease activity"/>
    <property type="evidence" value="ECO:0007669"/>
    <property type="project" value="UniProtKB-KW"/>
</dbReference>
<accession>A0ABU8ENY4</accession>
<dbReference type="Pfam" id="PF02976">
    <property type="entry name" value="MutH"/>
    <property type="match status" value="1"/>
</dbReference>